<dbReference type="Proteomes" id="UP000029380">
    <property type="component" value="Unassembled WGS sequence"/>
</dbReference>
<dbReference type="RefSeq" id="WP_038025430.1">
    <property type="nucleotide sequence ID" value="NZ_JPVU01000025.1"/>
</dbReference>
<evidence type="ECO:0008006" key="3">
    <source>
        <dbReference type="Google" id="ProtNLM"/>
    </source>
</evidence>
<comment type="caution">
    <text evidence="1">The sequence shown here is derived from an EMBL/GenBank/DDBJ whole genome shotgun (WGS) entry which is preliminary data.</text>
</comment>
<accession>A0A091C9L7</accession>
<dbReference type="PATRIC" id="fig|1302649.3.peg.273"/>
<reference evidence="1 2" key="1">
    <citation type="submission" date="2014-08" db="EMBL/GenBank/DDBJ databases">
        <title>Genome sequence of Tetragenococcus muriaticus.</title>
        <authorList>
            <person name="Chuea-nongthon C."/>
            <person name="Rodtong S."/>
            <person name="Yongsawatdigul J."/>
            <person name="Steele J.L."/>
            <person name="Liu X.-y."/>
            <person name="Speers J."/>
            <person name="Glasner J.D."/>
            <person name="Neeno-Eckwall E.C."/>
        </authorList>
    </citation>
    <scope>NUCLEOTIDE SEQUENCE [LARGE SCALE GENOMIC DNA]</scope>
    <source>
        <strain evidence="1 2">PMC-11-5</strain>
    </source>
</reference>
<sequence>MIGYQIYRVLNKLLKLIDVSVLYKTSKGIKSLNQLMQSQSQVVLKDDVLILSGKDLYLGFDALKDEQTLVGVNIQRSPHYYLMDVIDNDENIKQTDYCKRYRKGTLDSRSAGVISEKDLFNYKEIFQHRKKQIIEESYEPVQVYMIEGKYYIADGKHRAALCTYLNKSVSCVDIGTVFLKDSFRQWMYRKMCKSSSKYEKNYFSF</sequence>
<organism evidence="1 2">
    <name type="scientific">Tetragenococcus muriaticus PMC-11-5</name>
    <dbReference type="NCBI Taxonomy" id="1302649"/>
    <lineage>
        <taxon>Bacteria</taxon>
        <taxon>Bacillati</taxon>
        <taxon>Bacillota</taxon>
        <taxon>Bacilli</taxon>
        <taxon>Lactobacillales</taxon>
        <taxon>Enterococcaceae</taxon>
        <taxon>Tetragenococcus</taxon>
    </lineage>
</organism>
<evidence type="ECO:0000313" key="1">
    <source>
        <dbReference type="EMBL" id="KFN93545.1"/>
    </source>
</evidence>
<dbReference type="AlphaFoldDB" id="A0A091C9L7"/>
<protein>
    <recommendedName>
        <fullName evidence="3">ParB/Sulfiredoxin domain-containing protein</fullName>
    </recommendedName>
</protein>
<evidence type="ECO:0000313" key="2">
    <source>
        <dbReference type="Proteomes" id="UP000029380"/>
    </source>
</evidence>
<name>A0A091C9L7_9ENTE</name>
<proteinExistence type="predicted"/>
<gene>
    <name evidence="1" type="ORF">TMUPMC115_0273</name>
</gene>
<dbReference type="EMBL" id="JPVU01000025">
    <property type="protein sequence ID" value="KFN93545.1"/>
    <property type="molecule type" value="Genomic_DNA"/>
</dbReference>